<evidence type="ECO:0000256" key="3">
    <source>
        <dbReference type="ARBA" id="ARBA00023274"/>
    </source>
</evidence>
<dbReference type="GO" id="GO:0005840">
    <property type="term" value="C:ribosome"/>
    <property type="evidence" value="ECO:0007669"/>
    <property type="project" value="UniProtKB-KW"/>
</dbReference>
<organism evidence="6 8">
    <name type="scientific">Perkinsus olseni</name>
    <name type="common">Perkinsus atlanticus</name>
    <dbReference type="NCBI Taxonomy" id="32597"/>
    <lineage>
        <taxon>Eukaryota</taxon>
        <taxon>Sar</taxon>
        <taxon>Alveolata</taxon>
        <taxon>Perkinsozoa</taxon>
        <taxon>Perkinsea</taxon>
        <taxon>Perkinsida</taxon>
        <taxon>Perkinsidae</taxon>
        <taxon>Perkinsus</taxon>
    </lineage>
</organism>
<dbReference type="InterPro" id="IPR004977">
    <property type="entry name" value="Ribosomal_eS25"/>
</dbReference>
<dbReference type="AlphaFoldDB" id="A0A7J6NR40"/>
<feature type="region of interest" description="Disordered" evidence="5">
    <location>
        <begin position="1"/>
        <end position="31"/>
    </location>
</feature>
<comment type="similarity">
    <text evidence="1 4">Belongs to the eukaryotic ribosomal protein eS25 family.</text>
</comment>
<reference evidence="8 9" key="1">
    <citation type="submission" date="2020-04" db="EMBL/GenBank/DDBJ databases">
        <title>Perkinsus olseni comparative genomics.</title>
        <authorList>
            <person name="Bogema D.R."/>
        </authorList>
    </citation>
    <scope>NUCLEOTIDE SEQUENCE [LARGE SCALE GENOMIC DNA]</scope>
    <source>
        <strain evidence="6">00978-12</strain>
        <strain evidence="7">ATCC PRA-205</strain>
    </source>
</reference>
<dbReference type="GO" id="GO:1990904">
    <property type="term" value="C:ribonucleoprotein complex"/>
    <property type="evidence" value="ECO:0007669"/>
    <property type="project" value="UniProtKB-KW"/>
</dbReference>
<dbReference type="EMBL" id="JABANP010000226">
    <property type="protein sequence ID" value="KAF4686323.1"/>
    <property type="molecule type" value="Genomic_DNA"/>
</dbReference>
<protein>
    <recommendedName>
        <fullName evidence="4">40S ribosomal protein S25</fullName>
    </recommendedName>
</protein>
<dbReference type="EMBL" id="JABANM010030750">
    <property type="protein sequence ID" value="KAF4705732.1"/>
    <property type="molecule type" value="Genomic_DNA"/>
</dbReference>
<dbReference type="Proteomes" id="UP000541610">
    <property type="component" value="Unassembled WGS sequence"/>
</dbReference>
<evidence type="ECO:0000313" key="6">
    <source>
        <dbReference type="EMBL" id="KAF4686323.1"/>
    </source>
</evidence>
<gene>
    <name evidence="6" type="primary">RPS25</name>
    <name evidence="6" type="ORF">FOZ60_005377</name>
    <name evidence="7" type="ORF">FOZ62_020516</name>
</gene>
<comment type="caution">
    <text evidence="6">The sequence shown here is derived from an EMBL/GenBank/DDBJ whole genome shotgun (WGS) entry which is preliminary data.</text>
</comment>
<sequence>MGPKIQKSKEAKAKAAMAGGKGKKKKWSKGKVQEKLNNAVCWDKATVAKLQKEIPKAKLITPAIVSERIKVNGSLARQAIRYLETTGQIERVGVPHSRALIYTRKIHA</sequence>
<evidence type="ECO:0000256" key="2">
    <source>
        <dbReference type="ARBA" id="ARBA00022980"/>
    </source>
</evidence>
<proteinExistence type="inferred from homology"/>
<evidence type="ECO:0000256" key="5">
    <source>
        <dbReference type="SAM" id="MobiDB-lite"/>
    </source>
</evidence>
<dbReference type="Pfam" id="PF03297">
    <property type="entry name" value="Ribosomal_S25"/>
    <property type="match status" value="1"/>
</dbReference>
<evidence type="ECO:0000256" key="1">
    <source>
        <dbReference type="ARBA" id="ARBA00009106"/>
    </source>
</evidence>
<evidence type="ECO:0000313" key="7">
    <source>
        <dbReference type="EMBL" id="KAF4705732.1"/>
    </source>
</evidence>
<dbReference type="Proteomes" id="UP000574390">
    <property type="component" value="Unassembled WGS sequence"/>
</dbReference>
<keyword evidence="2 4" id="KW-0689">Ribosomal protein</keyword>
<accession>A0A7J6NR40</accession>
<dbReference type="OrthoDB" id="10263513at2759"/>
<keyword evidence="3 4" id="KW-0687">Ribonucleoprotein</keyword>
<dbReference type="PANTHER" id="PTHR12850">
    <property type="entry name" value="40S RIBOSOMAL PROTEIN S25"/>
    <property type="match status" value="1"/>
</dbReference>
<evidence type="ECO:0000313" key="8">
    <source>
        <dbReference type="Proteomes" id="UP000541610"/>
    </source>
</evidence>
<dbReference type="Gene3D" id="3.30.63.20">
    <property type="match status" value="1"/>
</dbReference>
<evidence type="ECO:0000256" key="4">
    <source>
        <dbReference type="RuleBase" id="RU366057"/>
    </source>
</evidence>
<name>A0A7J6NR40_PEROL</name>
<dbReference type="FunFam" id="3.30.63.20:FF:000001">
    <property type="entry name" value="40S ribosomal protein S25"/>
    <property type="match status" value="1"/>
</dbReference>
<evidence type="ECO:0000313" key="9">
    <source>
        <dbReference type="Proteomes" id="UP000574390"/>
    </source>
</evidence>